<gene>
    <name evidence="2" type="ORF">CspeluHIS016_0209100</name>
</gene>
<feature type="compositionally biased region" description="Pro residues" evidence="1">
    <location>
        <begin position="40"/>
        <end position="50"/>
    </location>
</feature>
<feature type="compositionally biased region" description="Basic and acidic residues" evidence="1">
    <location>
        <begin position="1"/>
        <end position="15"/>
    </location>
</feature>
<proteinExistence type="predicted"/>
<feature type="compositionally biased region" description="Polar residues" evidence="1">
    <location>
        <begin position="761"/>
        <end position="793"/>
    </location>
</feature>
<protein>
    <submittedName>
        <fullName evidence="2">Uncharacterized protein</fullName>
    </submittedName>
</protein>
<feature type="compositionally biased region" description="Polar residues" evidence="1">
    <location>
        <begin position="801"/>
        <end position="813"/>
    </location>
</feature>
<name>A0AAD3YBJ6_9TREE</name>
<dbReference type="Proteomes" id="UP001222932">
    <property type="component" value="Unassembled WGS sequence"/>
</dbReference>
<feature type="region of interest" description="Disordered" evidence="1">
    <location>
        <begin position="116"/>
        <end position="164"/>
    </location>
</feature>
<feature type="compositionally biased region" description="Basic residues" evidence="1">
    <location>
        <begin position="370"/>
        <end position="385"/>
    </location>
</feature>
<feature type="region of interest" description="Disordered" evidence="1">
    <location>
        <begin position="688"/>
        <end position="816"/>
    </location>
</feature>
<feature type="compositionally biased region" description="Polar residues" evidence="1">
    <location>
        <begin position="658"/>
        <end position="669"/>
    </location>
</feature>
<dbReference type="AlphaFoldDB" id="A0AAD3YBJ6"/>
<evidence type="ECO:0000256" key="1">
    <source>
        <dbReference type="SAM" id="MobiDB-lite"/>
    </source>
</evidence>
<feature type="compositionally biased region" description="Low complexity" evidence="1">
    <location>
        <begin position="132"/>
        <end position="145"/>
    </location>
</feature>
<feature type="region of interest" description="Disordered" evidence="1">
    <location>
        <begin position="313"/>
        <end position="337"/>
    </location>
</feature>
<feature type="compositionally biased region" description="Polar residues" evidence="1">
    <location>
        <begin position="738"/>
        <end position="751"/>
    </location>
</feature>
<feature type="region of interest" description="Disordered" evidence="1">
    <location>
        <begin position="636"/>
        <end position="672"/>
    </location>
</feature>
<feature type="region of interest" description="Disordered" evidence="1">
    <location>
        <begin position="367"/>
        <end position="388"/>
    </location>
</feature>
<feature type="region of interest" description="Disordered" evidence="1">
    <location>
        <begin position="1"/>
        <end position="101"/>
    </location>
</feature>
<reference evidence="2" key="1">
    <citation type="journal article" date="2023" name="BMC Genomics">
        <title>Chromosome-level genome assemblies of Cutaneotrichosporon spp. (Trichosporonales, Basidiomycota) reveal imbalanced evolution between nucleotide sequences and chromosome synteny.</title>
        <authorList>
            <person name="Kobayashi Y."/>
            <person name="Kayamori A."/>
            <person name="Aoki K."/>
            <person name="Shiwa Y."/>
            <person name="Matsutani M."/>
            <person name="Fujita N."/>
            <person name="Sugita T."/>
            <person name="Iwasaki W."/>
            <person name="Tanaka N."/>
            <person name="Takashima M."/>
        </authorList>
    </citation>
    <scope>NUCLEOTIDE SEQUENCE</scope>
    <source>
        <strain evidence="2">HIS016</strain>
    </source>
</reference>
<keyword evidence="3" id="KW-1185">Reference proteome</keyword>
<evidence type="ECO:0000313" key="3">
    <source>
        <dbReference type="Proteomes" id="UP001222932"/>
    </source>
</evidence>
<reference evidence="2" key="2">
    <citation type="submission" date="2023-06" db="EMBL/GenBank/DDBJ databases">
        <authorList>
            <person name="Kobayashi Y."/>
            <person name="Kayamori A."/>
            <person name="Aoki K."/>
            <person name="Shiwa Y."/>
            <person name="Fujita N."/>
            <person name="Sugita T."/>
            <person name="Iwasaki W."/>
            <person name="Tanaka N."/>
            <person name="Takashima M."/>
        </authorList>
    </citation>
    <scope>NUCLEOTIDE SEQUENCE</scope>
    <source>
        <strain evidence="2">HIS016</strain>
    </source>
</reference>
<feature type="region of interest" description="Disordered" evidence="1">
    <location>
        <begin position="487"/>
        <end position="515"/>
    </location>
</feature>
<sequence>MPKDKANKKKDKDEGAGPSFPPLPLPPGDETHRSPTWIYNPPPFVDPTAPPHFAGLRETTHGTSTQDKVGPWIQAQVDSHPRYESPETPTAIPSRAHSPAVTVLPQESISVIGVGSGSRAVTNSPATHANPRSAAASRRVFSRSANQEPTSKPHLHQPKPEHPFNYAKAQDARDRDARLMAERAESEAEQRRIDIIAAREAAEDAEELARLTHQRQSEEMAYRDLQMTYGSEDSAARREIDHAFAVQNEKRQAEIDEVRERQNAYDAAFARLHAPLSARNTKDEHELKWGHVFSAADMRSRDVRDTFSTESFGHKYHANGKPIPAPRVPSLPKPKPKSATVINVRAVGVEAIPEGSTVRRRINVQEAKVTKRSSAPKHKEKHCQAHTRSPAELLETTDLTRNLTLVKTLDTHDHFDHESDSEADAVSQITRLTNIARLVDESPFHDDTLCQLLDAARLNLIGDQAKKVLMRAARTRVDELSRELLEAASRDSNTPPLVIRKQQKKKPSQSPPGMTDVPVLVAPMTSAARGIPLPSLATPVGATAALSAFPLGTQPTPDVSPNASKNDQVITELLSRMTTLMEAFEAQKNNHDIGMTGALRGAFPGNGGGSFTPSQSFPIQSPPLVSPNMLPHGTFQFRGPDYQSPSGSYPKFEEQPALGSTSREFSTSRAVGPNGYIPTGGFADEYMMGGGSVTSSPKPVPTGGDLSSVPVLQAPTGAAGVSSQTSQVSKEPIDVSGPPTQALSQAASSGRTPPGPIINIVSPTTVNSDSQPQSMPNVSSPSTPEQHSPSTRAASVPSPATPETSRSPRSQTHAPVVVLERDLPPLPESVASYLTSTTKQTSVKSPTTVTGSRVASRAVSGISNATTGPDYDSAGYSSVVTRIVVRDGLSPALEKGRPWDIIVGRLHAMAAVWQEDSFVRALSSISLKRELDIVPLTIYTMNIYKSYLRNRLAALKPLPFDKLLVSPVHAETINSYIFAKKHNEAAALLVSLWAPLNKEPPRIIIAMTKHGYQEGWLAHRWDLSAGHLTSHHCVHVESRIDPYDKRPFNWWHAIRAAFPERGVLEPRHLLERNVRHVYTATPSDNSLRAALVTRNLLNGNKGDVDHGLSNLRDTMWRMTQQLLKKKQAGELLSWPDAA</sequence>
<dbReference type="EMBL" id="BTCM01000002">
    <property type="protein sequence ID" value="GMK55854.1"/>
    <property type="molecule type" value="Genomic_DNA"/>
</dbReference>
<feature type="compositionally biased region" description="Pro residues" evidence="1">
    <location>
        <begin position="323"/>
        <end position="333"/>
    </location>
</feature>
<evidence type="ECO:0000313" key="2">
    <source>
        <dbReference type="EMBL" id="GMK55854.1"/>
    </source>
</evidence>
<comment type="caution">
    <text evidence="2">The sequence shown here is derived from an EMBL/GenBank/DDBJ whole genome shotgun (WGS) entry which is preliminary data.</text>
</comment>
<accession>A0AAD3YBJ6</accession>
<organism evidence="2 3">
    <name type="scientific">Cutaneotrichosporon spelunceum</name>
    <dbReference type="NCBI Taxonomy" id="1672016"/>
    <lineage>
        <taxon>Eukaryota</taxon>
        <taxon>Fungi</taxon>
        <taxon>Dikarya</taxon>
        <taxon>Basidiomycota</taxon>
        <taxon>Agaricomycotina</taxon>
        <taxon>Tremellomycetes</taxon>
        <taxon>Trichosporonales</taxon>
        <taxon>Trichosporonaceae</taxon>
        <taxon>Cutaneotrichosporon</taxon>
    </lineage>
</organism>